<comment type="caution">
    <text evidence="11">The sequence shown here is derived from an EMBL/GenBank/DDBJ whole genome shotgun (WGS) entry which is preliminary data.</text>
</comment>
<proteinExistence type="inferred from homology"/>
<dbReference type="PIRSF" id="PIRSF500216">
    <property type="entry name" value="DltB"/>
    <property type="match status" value="1"/>
</dbReference>
<gene>
    <name evidence="11" type="primary">dltB</name>
    <name evidence="11" type="ORF">D1639_02225</name>
</gene>
<dbReference type="PANTHER" id="PTHR13285:SF23">
    <property type="entry name" value="TEICHOIC ACID D-ALANYLTRANSFERASE"/>
    <property type="match status" value="1"/>
</dbReference>
<feature type="transmembrane region" description="Helical" evidence="10">
    <location>
        <begin position="329"/>
        <end position="346"/>
    </location>
</feature>
<comment type="similarity">
    <text evidence="2 9">Belongs to the membrane-bound acyltransferase family.</text>
</comment>
<feature type="transmembrane region" description="Helical" evidence="10">
    <location>
        <begin position="138"/>
        <end position="156"/>
    </location>
</feature>
<evidence type="ECO:0000313" key="11">
    <source>
        <dbReference type="EMBL" id="NBI33871.1"/>
    </source>
</evidence>
<protein>
    <submittedName>
        <fullName evidence="11">D-alanyl-lipoteichoic acid biosynthesis protein DltB</fullName>
    </submittedName>
</protein>
<feature type="transmembrane region" description="Helical" evidence="10">
    <location>
        <begin position="183"/>
        <end position="205"/>
    </location>
</feature>
<dbReference type="Pfam" id="PF03062">
    <property type="entry name" value="MBOAT"/>
    <property type="match status" value="1"/>
</dbReference>
<keyword evidence="8 9" id="KW-0012">Acyltransferase</keyword>
<feature type="transmembrane region" description="Helical" evidence="10">
    <location>
        <begin position="304"/>
        <end position="323"/>
    </location>
</feature>
<evidence type="ECO:0000256" key="4">
    <source>
        <dbReference type="ARBA" id="ARBA00022679"/>
    </source>
</evidence>
<name>A0A7C9P5B9_9BACT</name>
<evidence type="ECO:0000256" key="2">
    <source>
        <dbReference type="ARBA" id="ARBA00010323"/>
    </source>
</evidence>
<evidence type="ECO:0000256" key="3">
    <source>
        <dbReference type="ARBA" id="ARBA00022475"/>
    </source>
</evidence>
<evidence type="ECO:0000256" key="10">
    <source>
        <dbReference type="SAM" id="Phobius"/>
    </source>
</evidence>
<evidence type="ECO:0000256" key="7">
    <source>
        <dbReference type="ARBA" id="ARBA00023136"/>
    </source>
</evidence>
<feature type="transmembrane region" description="Helical" evidence="10">
    <location>
        <begin position="6"/>
        <end position="25"/>
    </location>
</feature>
<dbReference type="EMBL" id="QWKH01000008">
    <property type="protein sequence ID" value="NBI33871.1"/>
    <property type="molecule type" value="Genomic_DNA"/>
</dbReference>
<keyword evidence="6 10" id="KW-1133">Transmembrane helix</keyword>
<keyword evidence="5 10" id="KW-0812">Transmembrane</keyword>
<reference evidence="11" key="1">
    <citation type="submission" date="2018-08" db="EMBL/GenBank/DDBJ databases">
        <title>Murine metabolic-syndrome-specific gut microbial biobank.</title>
        <authorList>
            <person name="Liu C."/>
        </authorList>
    </citation>
    <scope>NUCLEOTIDE SEQUENCE [LARGE SCALE GENOMIC DNA]</scope>
    <source>
        <strain evidence="11">Z82</strain>
    </source>
</reference>
<comment type="subcellular location">
    <subcellularLocation>
        <location evidence="1">Cell membrane</location>
        <topology evidence="1">Multi-pass membrane protein</topology>
    </subcellularLocation>
</comment>
<feature type="transmembrane region" description="Helical" evidence="10">
    <location>
        <begin position="84"/>
        <end position="102"/>
    </location>
</feature>
<feature type="transmembrane region" description="Helical" evidence="10">
    <location>
        <begin position="53"/>
        <end position="72"/>
    </location>
</feature>
<dbReference type="AlphaFoldDB" id="A0A7C9P5B9"/>
<dbReference type="GO" id="GO:0005886">
    <property type="term" value="C:plasma membrane"/>
    <property type="evidence" value="ECO:0007669"/>
    <property type="project" value="UniProtKB-SubCell"/>
</dbReference>
<dbReference type="InterPro" id="IPR004299">
    <property type="entry name" value="MBOAT_fam"/>
</dbReference>
<dbReference type="InterPro" id="IPR024194">
    <property type="entry name" value="Ac/AlaTfrase_AlgI/DltB"/>
</dbReference>
<evidence type="ECO:0000256" key="6">
    <source>
        <dbReference type="ARBA" id="ARBA00022989"/>
    </source>
</evidence>
<dbReference type="InterPro" id="IPR051085">
    <property type="entry name" value="MB_O-acyltransferase"/>
</dbReference>
<evidence type="ECO:0000256" key="8">
    <source>
        <dbReference type="ARBA" id="ARBA00023315"/>
    </source>
</evidence>
<keyword evidence="4 9" id="KW-0808">Transferase</keyword>
<organism evidence="11">
    <name type="scientific">Muribaculaceae bacterium Z82</name>
    <dbReference type="NCBI Taxonomy" id="2304548"/>
    <lineage>
        <taxon>Bacteria</taxon>
        <taxon>Pseudomonadati</taxon>
        <taxon>Bacteroidota</taxon>
        <taxon>Bacteroidia</taxon>
        <taxon>Bacteroidales</taxon>
        <taxon>Muribaculaceae</taxon>
    </lineage>
</organism>
<sequence>MSFYLQPSFFILLAIAVVPAAVLGFAGRRIKYYGFVASLFFLSMLFGRDLQGFLAFLFFVALAFGVTRWELASWKRGQKSMAKFYASLAAVIAPLVIYKVGAVFDENLLGFIGISYITFKAVQVVLEIRDGLIKELSAFDYLYFLLFFAPFTSGPIDRSRRFSEDANRTYTASEYADLLSRGILLLLAGACYQMVFGTICHHFYTPEAFSADHSLLYNMAAAWKDAFAYGFYLFFDFAGYSLMAMGASYCFGIRTPRNFRAPFIAKDVKEFWDRWHMTLSFWLRDFVFMRFVRSATRHKWFKSRLTCACVGYIIDFGLMGVWHGITVDYIVYGFFYGFLLAATDIYQKKCPFHKKHKKDTWYKLVCWAVTINLVMFAMSIFSGQAHIIVAGLIHG</sequence>
<dbReference type="NCBIfam" id="TIGR04091">
    <property type="entry name" value="LTA_dltB"/>
    <property type="match status" value="1"/>
</dbReference>
<evidence type="ECO:0000256" key="9">
    <source>
        <dbReference type="PIRNR" id="PIRNR016636"/>
    </source>
</evidence>
<dbReference type="GO" id="GO:0016746">
    <property type="term" value="F:acyltransferase activity"/>
    <property type="evidence" value="ECO:0007669"/>
    <property type="project" value="UniProtKB-KW"/>
</dbReference>
<accession>A0A7C9P5B9</accession>
<feature type="transmembrane region" description="Helical" evidence="10">
    <location>
        <begin position="32"/>
        <end position="47"/>
    </location>
</feature>
<dbReference type="PIRSF" id="PIRSF016636">
    <property type="entry name" value="AlgI_DltB"/>
    <property type="match status" value="1"/>
</dbReference>
<keyword evidence="7 9" id="KW-0472">Membrane</keyword>
<evidence type="ECO:0000256" key="1">
    <source>
        <dbReference type="ARBA" id="ARBA00004651"/>
    </source>
</evidence>
<evidence type="ECO:0000256" key="5">
    <source>
        <dbReference type="ARBA" id="ARBA00022692"/>
    </source>
</evidence>
<feature type="transmembrane region" description="Helical" evidence="10">
    <location>
        <begin position="367"/>
        <end position="393"/>
    </location>
</feature>
<feature type="transmembrane region" description="Helical" evidence="10">
    <location>
        <begin position="226"/>
        <end position="254"/>
    </location>
</feature>
<dbReference type="PANTHER" id="PTHR13285">
    <property type="entry name" value="ACYLTRANSFERASE"/>
    <property type="match status" value="1"/>
</dbReference>
<dbReference type="InterPro" id="IPR024024">
    <property type="entry name" value="DltB"/>
</dbReference>
<dbReference type="GO" id="GO:0070395">
    <property type="term" value="P:lipoteichoic acid biosynthetic process"/>
    <property type="evidence" value="ECO:0007669"/>
    <property type="project" value="InterPro"/>
</dbReference>
<keyword evidence="3 9" id="KW-1003">Cell membrane</keyword>